<dbReference type="Pfam" id="PF01266">
    <property type="entry name" value="DAO"/>
    <property type="match status" value="1"/>
</dbReference>
<dbReference type="GO" id="GO:0016491">
    <property type="term" value="F:oxidoreductase activity"/>
    <property type="evidence" value="ECO:0007669"/>
    <property type="project" value="UniProtKB-KW"/>
</dbReference>
<accession>A0A6A7ZT74</accession>
<dbReference type="EMBL" id="WISP01000145">
    <property type="protein sequence ID" value="MQW05875.1"/>
    <property type="molecule type" value="Genomic_DNA"/>
</dbReference>
<dbReference type="RefSeq" id="WP_153318469.1">
    <property type="nucleotide sequence ID" value="NZ_WISP01000145.1"/>
</dbReference>
<dbReference type="InterPro" id="IPR036188">
    <property type="entry name" value="FAD/NAD-bd_sf"/>
</dbReference>
<comment type="caution">
    <text evidence="3">The sequence shown here is derived from an EMBL/GenBank/DDBJ whole genome shotgun (WGS) entry which is preliminary data.</text>
</comment>
<evidence type="ECO:0000259" key="2">
    <source>
        <dbReference type="Pfam" id="PF01266"/>
    </source>
</evidence>
<evidence type="ECO:0000313" key="3">
    <source>
        <dbReference type="EMBL" id="MQW05875.1"/>
    </source>
</evidence>
<proteinExistence type="predicted"/>
<dbReference type="Gene3D" id="3.50.50.60">
    <property type="entry name" value="FAD/NAD(P)-binding domain"/>
    <property type="match status" value="1"/>
</dbReference>
<dbReference type="PANTHER" id="PTHR13847:SF287">
    <property type="entry name" value="FAD-DEPENDENT OXIDOREDUCTASE DOMAIN-CONTAINING PROTEIN 1"/>
    <property type="match status" value="1"/>
</dbReference>
<name>A0A6A7ZT74_RHIML</name>
<protein>
    <submittedName>
        <fullName evidence="3">FAD-dependent oxidoreductase</fullName>
    </submittedName>
</protein>
<dbReference type="GO" id="GO:0005737">
    <property type="term" value="C:cytoplasm"/>
    <property type="evidence" value="ECO:0007669"/>
    <property type="project" value="TreeGrafter"/>
</dbReference>
<evidence type="ECO:0000256" key="1">
    <source>
        <dbReference type="ARBA" id="ARBA00023002"/>
    </source>
</evidence>
<gene>
    <name evidence="3" type="ORF">GHK45_19620</name>
</gene>
<reference evidence="3" key="1">
    <citation type="journal article" date="2013" name="Genome Biol.">
        <title>Comparative genomics of the core and accessory genomes of 48 Sinorhizobium strains comprising five genospecies.</title>
        <authorList>
            <person name="Sugawara M."/>
            <person name="Epstein B."/>
            <person name="Badgley B.D."/>
            <person name="Unno T."/>
            <person name="Xu L."/>
            <person name="Reese J."/>
            <person name="Gyaneshwar P."/>
            <person name="Denny R."/>
            <person name="Mudge J."/>
            <person name="Bharti A.K."/>
            <person name="Farmer A.D."/>
            <person name="May G.D."/>
            <person name="Woodward J.E."/>
            <person name="Medigue C."/>
            <person name="Vallenet D."/>
            <person name="Lajus A."/>
            <person name="Rouy Z."/>
            <person name="Martinez-Vaz B."/>
            <person name="Tiffin P."/>
            <person name="Young N.D."/>
            <person name="Sadowsky M.J."/>
        </authorList>
    </citation>
    <scope>NUCLEOTIDE SEQUENCE</scope>
    <source>
        <strain evidence="3">M30</strain>
    </source>
</reference>
<keyword evidence="1" id="KW-0560">Oxidoreductase</keyword>
<dbReference type="InterPro" id="IPR006076">
    <property type="entry name" value="FAD-dep_OxRdtase"/>
</dbReference>
<dbReference type="PANTHER" id="PTHR13847">
    <property type="entry name" value="SARCOSINE DEHYDROGENASE-RELATED"/>
    <property type="match status" value="1"/>
</dbReference>
<dbReference type="AlphaFoldDB" id="A0A6A7ZT74"/>
<dbReference type="SUPFAM" id="SSF51905">
    <property type="entry name" value="FAD/NAD(P)-binding domain"/>
    <property type="match status" value="1"/>
</dbReference>
<sequence length="384" mass="40301">MSNDALIVGGGLQGCAIALFLARAGWRVTVVEKNLAGRHASGVNAGGLRSLMRDVREYPLSLRAMDMWAKLADVVGAVAAENCEVRLGTAQIALAMDAAELQWCEARSRSMRRRDIHSEELIAPDALHRLLPGLSGAALGGLISRRDGHANPANAARAFRKAAEAAGVRIMEQCKMHDLAPKPAGGWRAETDAGAIEAEWVLNCAGAWGSDLAARLGETLPIKVTALSMMVTARVKPFITPVVIGIDQPLSFKQSAVGSLVIGGGILGKPCLEGDTSFTVMERMASSAAATVAAFPVLAGVPVVRTWTGLEGATPDGIPFIGPSLSHPGLWHVFGFCGHGFQLAPAVGEAVAQSLVSGDIDPRLAPFAVDRLQFQTPRKEEAVP</sequence>
<feature type="domain" description="FAD dependent oxidoreductase" evidence="2">
    <location>
        <begin position="4"/>
        <end position="353"/>
    </location>
</feature>
<organism evidence="3">
    <name type="scientific">Rhizobium meliloti</name>
    <name type="common">Ensifer meliloti</name>
    <name type="synonym">Sinorhizobium meliloti</name>
    <dbReference type="NCBI Taxonomy" id="382"/>
    <lineage>
        <taxon>Bacteria</taxon>
        <taxon>Pseudomonadati</taxon>
        <taxon>Pseudomonadota</taxon>
        <taxon>Alphaproteobacteria</taxon>
        <taxon>Hyphomicrobiales</taxon>
        <taxon>Rhizobiaceae</taxon>
        <taxon>Sinorhizobium/Ensifer group</taxon>
        <taxon>Sinorhizobium</taxon>
    </lineage>
</organism>
<dbReference type="Gene3D" id="3.30.9.10">
    <property type="entry name" value="D-Amino Acid Oxidase, subunit A, domain 2"/>
    <property type="match status" value="1"/>
</dbReference>